<name>A0A6N7W317_9ACTO</name>
<comment type="similarity">
    <text evidence="2 8">Belongs to the cation transport ATPase (P-type) (TC 3.A.3) family. Type IB subfamily.</text>
</comment>
<evidence type="ECO:0000256" key="5">
    <source>
        <dbReference type="ARBA" id="ARBA00022967"/>
    </source>
</evidence>
<dbReference type="InterPro" id="IPR027256">
    <property type="entry name" value="P-typ_ATPase_IB"/>
</dbReference>
<dbReference type="SFLD" id="SFLDF00027">
    <property type="entry name" value="p-type_atpase"/>
    <property type="match status" value="1"/>
</dbReference>
<keyword evidence="8" id="KW-0547">Nucleotide-binding</keyword>
<feature type="domain" description="P-type ATPase A" evidence="9">
    <location>
        <begin position="124"/>
        <end position="231"/>
    </location>
</feature>
<accession>A0A6N7W317</accession>
<dbReference type="PROSITE" id="PS00154">
    <property type="entry name" value="ATPASE_E1_E2"/>
    <property type="match status" value="1"/>
</dbReference>
<feature type="transmembrane region" description="Helical" evidence="8">
    <location>
        <begin position="75"/>
        <end position="103"/>
    </location>
</feature>
<dbReference type="InterPro" id="IPR023214">
    <property type="entry name" value="HAD_sf"/>
</dbReference>
<keyword evidence="6 8" id="KW-1133">Transmembrane helix</keyword>
<keyword evidence="5" id="KW-1278">Translocase</keyword>
<dbReference type="GO" id="GO:0005524">
    <property type="term" value="F:ATP binding"/>
    <property type="evidence" value="ECO:0007669"/>
    <property type="project" value="UniProtKB-UniRule"/>
</dbReference>
<dbReference type="SFLD" id="SFLDS00003">
    <property type="entry name" value="Haloacid_Dehalogenase"/>
    <property type="match status" value="1"/>
</dbReference>
<feature type="transmembrane region" description="Helical" evidence="8">
    <location>
        <begin position="41"/>
        <end position="63"/>
    </location>
</feature>
<reference evidence="10 11" key="1">
    <citation type="submission" date="2019-08" db="EMBL/GenBank/DDBJ databases">
        <title>In-depth cultivation of the pig gut microbiome towards novel bacterial diversity and tailored functional studies.</title>
        <authorList>
            <person name="Wylensek D."/>
            <person name="Hitch T.C.A."/>
            <person name="Clavel T."/>
        </authorList>
    </citation>
    <scope>NUCLEOTIDE SEQUENCE [LARGE SCALE GENOMIC DNA]</scope>
    <source>
        <strain evidence="10 11">WB03_NA08</strain>
    </source>
</reference>
<dbReference type="InterPro" id="IPR051014">
    <property type="entry name" value="Cation_Transport_ATPase_IB"/>
</dbReference>
<dbReference type="Gene3D" id="3.40.1110.10">
    <property type="entry name" value="Calcium-transporting ATPase, cytoplasmic domain N"/>
    <property type="match status" value="1"/>
</dbReference>
<sequence length="660" mass="69489">MATQDQHQHQGFQWELVFAAMSGLAYVAGLMSEFVFGAPEFLCVGFYLTAYFFGGFFTVREAFTSLRRGQFDVDLLMLIAAGGAAAIGRFGEGAVLLFLFSLGHSLEEYAMSRATKSISALGDLMPTTATVKETDGELREVLAKDLRVGDTVLVKPHSRIPADGYITQGATSVDQAAVTGESMPVDKVAADGKPSENSQVYAGTVNGNGAFEMTVTAAAAESVISRVIAMVSEADVASSPTGTFINRFQKIYVPSVVVGVVIVLLFGVAFLKEPFNDSFYRAMVILVAASPCALAIATPAAVLSAIARAARAGVLVKGGAPLELFGRVDTIAFDKTGTLTWGQPRVTEVYVVPGQSEAQLVSVVVAVEALSDHPLAQAISMQLGPQVPAEKRLDATGLEAAAGRGVSAYVDGQKVLIGNDQLFADASMPEELQRHMELMQESGQTIMVVKLGENFLGIIGLMDQPRQEARETITMLRSSGIDRVVMLSGDHQRVVGTVAAQTGVDVAAGGLLPEDKVSKVGDLCHDDALVCVVGDGVNDAPAMARASLGVAMGAAASAVALEAADIALMSNDLGKLPFIRRLSVATTRTIRQNLLISLGIVAFLVPASLIGLAIGPVVIIHEGSTLLVILNSLRLLGFDKNREHEGIEHEESPRLSTLAQ</sequence>
<dbReference type="Pfam" id="PF00122">
    <property type="entry name" value="E1-E2_ATPase"/>
    <property type="match status" value="1"/>
</dbReference>
<feature type="transmembrane region" description="Helical" evidence="8">
    <location>
        <begin position="12"/>
        <end position="29"/>
    </location>
</feature>
<keyword evidence="4 8" id="KW-0479">Metal-binding</keyword>
<dbReference type="NCBIfam" id="TIGR01525">
    <property type="entry name" value="ATPase-IB_hvy"/>
    <property type="match status" value="1"/>
</dbReference>
<evidence type="ECO:0000256" key="6">
    <source>
        <dbReference type="ARBA" id="ARBA00022989"/>
    </source>
</evidence>
<dbReference type="Pfam" id="PF00702">
    <property type="entry name" value="Hydrolase"/>
    <property type="match status" value="1"/>
</dbReference>
<dbReference type="InterPro" id="IPR001757">
    <property type="entry name" value="P_typ_ATPase"/>
</dbReference>
<dbReference type="NCBIfam" id="TIGR01494">
    <property type="entry name" value="ATPase_P-type"/>
    <property type="match status" value="1"/>
</dbReference>
<dbReference type="InterPro" id="IPR023298">
    <property type="entry name" value="ATPase_P-typ_TM_dom_sf"/>
</dbReference>
<evidence type="ECO:0000259" key="9">
    <source>
        <dbReference type="Pfam" id="PF00122"/>
    </source>
</evidence>
<dbReference type="RefSeq" id="WP_154543372.1">
    <property type="nucleotide sequence ID" value="NZ_VULO01000003.1"/>
</dbReference>
<dbReference type="Proteomes" id="UP000470875">
    <property type="component" value="Unassembled WGS sequence"/>
</dbReference>
<dbReference type="GO" id="GO:0005886">
    <property type="term" value="C:plasma membrane"/>
    <property type="evidence" value="ECO:0007669"/>
    <property type="project" value="UniProtKB-SubCell"/>
</dbReference>
<dbReference type="InterPro" id="IPR059000">
    <property type="entry name" value="ATPase_P-type_domA"/>
</dbReference>
<keyword evidence="7 8" id="KW-0472">Membrane</keyword>
<dbReference type="SUPFAM" id="SSF81653">
    <property type="entry name" value="Calcium ATPase, transduction domain A"/>
    <property type="match status" value="1"/>
</dbReference>
<evidence type="ECO:0000256" key="4">
    <source>
        <dbReference type="ARBA" id="ARBA00022723"/>
    </source>
</evidence>
<keyword evidence="8" id="KW-1003">Cell membrane</keyword>
<dbReference type="InterPro" id="IPR036412">
    <property type="entry name" value="HAD-like_sf"/>
</dbReference>
<gene>
    <name evidence="10" type="ORF">FYJ24_02685</name>
</gene>
<dbReference type="AlphaFoldDB" id="A0A6N7W317"/>
<dbReference type="InterPro" id="IPR008250">
    <property type="entry name" value="ATPase_P-typ_transduc_dom_A_sf"/>
</dbReference>
<dbReference type="PRINTS" id="PR00119">
    <property type="entry name" value="CATATPASE"/>
</dbReference>
<dbReference type="InterPro" id="IPR018303">
    <property type="entry name" value="ATPase_P-typ_P_site"/>
</dbReference>
<proteinExistence type="inferred from homology"/>
<dbReference type="PROSITE" id="PS01229">
    <property type="entry name" value="COF_2"/>
    <property type="match status" value="1"/>
</dbReference>
<evidence type="ECO:0000256" key="3">
    <source>
        <dbReference type="ARBA" id="ARBA00022692"/>
    </source>
</evidence>
<feature type="transmembrane region" description="Helical" evidence="8">
    <location>
        <begin position="594"/>
        <end position="620"/>
    </location>
</feature>
<protein>
    <submittedName>
        <fullName evidence="10">Heavy metal translocating P-type ATPase</fullName>
    </submittedName>
</protein>
<dbReference type="PANTHER" id="PTHR48085">
    <property type="entry name" value="CADMIUM/ZINC-TRANSPORTING ATPASE HMA2-RELATED"/>
    <property type="match status" value="1"/>
</dbReference>
<dbReference type="EMBL" id="VULO01000003">
    <property type="protein sequence ID" value="MSS83685.1"/>
    <property type="molecule type" value="Genomic_DNA"/>
</dbReference>
<dbReference type="InterPro" id="IPR044492">
    <property type="entry name" value="P_typ_ATPase_HD_dom"/>
</dbReference>
<evidence type="ECO:0000256" key="2">
    <source>
        <dbReference type="ARBA" id="ARBA00006024"/>
    </source>
</evidence>
<evidence type="ECO:0000256" key="8">
    <source>
        <dbReference type="RuleBase" id="RU362081"/>
    </source>
</evidence>
<evidence type="ECO:0000313" key="11">
    <source>
        <dbReference type="Proteomes" id="UP000470875"/>
    </source>
</evidence>
<evidence type="ECO:0000256" key="7">
    <source>
        <dbReference type="ARBA" id="ARBA00023136"/>
    </source>
</evidence>
<keyword evidence="8" id="KW-0067">ATP-binding</keyword>
<dbReference type="Gene3D" id="3.40.50.1000">
    <property type="entry name" value="HAD superfamily/HAD-like"/>
    <property type="match status" value="1"/>
</dbReference>
<evidence type="ECO:0000256" key="1">
    <source>
        <dbReference type="ARBA" id="ARBA00004651"/>
    </source>
</evidence>
<dbReference type="GO" id="GO:0016887">
    <property type="term" value="F:ATP hydrolysis activity"/>
    <property type="evidence" value="ECO:0007669"/>
    <property type="project" value="InterPro"/>
</dbReference>
<keyword evidence="3 8" id="KW-0812">Transmembrane</keyword>
<dbReference type="SUPFAM" id="SSF81665">
    <property type="entry name" value="Calcium ATPase, transmembrane domain M"/>
    <property type="match status" value="1"/>
</dbReference>
<feature type="transmembrane region" description="Helical" evidence="8">
    <location>
        <begin position="251"/>
        <end position="271"/>
    </location>
</feature>
<dbReference type="PANTHER" id="PTHR48085:SF5">
    <property type="entry name" value="CADMIUM_ZINC-TRANSPORTING ATPASE HMA4-RELATED"/>
    <property type="match status" value="1"/>
</dbReference>
<evidence type="ECO:0000313" key="10">
    <source>
        <dbReference type="EMBL" id="MSS83685.1"/>
    </source>
</evidence>
<comment type="caution">
    <text evidence="10">The sequence shown here is derived from an EMBL/GenBank/DDBJ whole genome shotgun (WGS) entry which is preliminary data.</text>
</comment>
<organism evidence="10 11">
    <name type="scientific">Scrofimicrobium canadense</name>
    <dbReference type="NCBI Taxonomy" id="2652290"/>
    <lineage>
        <taxon>Bacteria</taxon>
        <taxon>Bacillati</taxon>
        <taxon>Actinomycetota</taxon>
        <taxon>Actinomycetes</taxon>
        <taxon>Actinomycetales</taxon>
        <taxon>Actinomycetaceae</taxon>
        <taxon>Scrofimicrobium</taxon>
    </lineage>
</organism>
<dbReference type="GO" id="GO:0046872">
    <property type="term" value="F:metal ion binding"/>
    <property type="evidence" value="ECO:0007669"/>
    <property type="project" value="UniProtKB-KW"/>
</dbReference>
<dbReference type="GO" id="GO:0019829">
    <property type="term" value="F:ATPase-coupled monoatomic cation transmembrane transporter activity"/>
    <property type="evidence" value="ECO:0007669"/>
    <property type="project" value="InterPro"/>
</dbReference>
<keyword evidence="11" id="KW-1185">Reference proteome</keyword>
<dbReference type="SUPFAM" id="SSF56784">
    <property type="entry name" value="HAD-like"/>
    <property type="match status" value="1"/>
</dbReference>
<dbReference type="SFLD" id="SFLDG00002">
    <property type="entry name" value="C1.7:_P-type_atpase_like"/>
    <property type="match status" value="1"/>
</dbReference>
<comment type="subcellular location">
    <subcellularLocation>
        <location evidence="1">Cell membrane</location>
        <topology evidence="1">Multi-pass membrane protein</topology>
    </subcellularLocation>
</comment>
<feature type="transmembrane region" description="Helical" evidence="8">
    <location>
        <begin position="283"/>
        <end position="307"/>
    </location>
</feature>
<dbReference type="Gene3D" id="2.70.150.10">
    <property type="entry name" value="Calcium-transporting ATPase, cytoplasmic transduction domain A"/>
    <property type="match status" value="1"/>
</dbReference>
<dbReference type="InterPro" id="IPR023299">
    <property type="entry name" value="ATPase_P-typ_cyto_dom_N"/>
</dbReference>